<comment type="subcellular location">
    <subcellularLocation>
        <location evidence="7">Cell membrane</location>
        <topology evidence="7">Single-pass type II membrane protein</topology>
    </subcellularLocation>
    <text evidence="7">Localizes to the division septum where it forms a ring structure.</text>
</comment>
<comment type="caution">
    <text evidence="11">The sequence shown here is derived from an EMBL/GenBank/DDBJ whole genome shotgun (WGS) entry which is preliminary data.</text>
</comment>
<dbReference type="RefSeq" id="WP_039646200.1">
    <property type="nucleotide sequence ID" value="NZ_CP008747.1"/>
</dbReference>
<evidence type="ECO:0000256" key="3">
    <source>
        <dbReference type="ARBA" id="ARBA00022692"/>
    </source>
</evidence>
<dbReference type="GeneID" id="41073486"/>
<evidence type="ECO:0000256" key="8">
    <source>
        <dbReference type="NCBIfam" id="TIGR02209"/>
    </source>
</evidence>
<name>A0A0A8HR54_STAHY</name>
<feature type="region of interest" description="Disordered" evidence="10">
    <location>
        <begin position="10"/>
        <end position="36"/>
    </location>
</feature>
<evidence type="ECO:0000256" key="5">
    <source>
        <dbReference type="ARBA" id="ARBA00023136"/>
    </source>
</evidence>
<gene>
    <name evidence="7 11" type="primary">ftsL</name>
    <name evidence="11" type="ORF">BUZ57_04165</name>
</gene>
<proteinExistence type="inferred from homology"/>
<dbReference type="InterPro" id="IPR007060">
    <property type="entry name" value="FtsL/DivIC"/>
</dbReference>
<keyword evidence="2 7" id="KW-0132">Cell division</keyword>
<evidence type="ECO:0000256" key="1">
    <source>
        <dbReference type="ARBA" id="ARBA00022475"/>
    </source>
</evidence>
<organism evidence="11 12">
    <name type="scientific">Staphylococcus hyicus</name>
    <dbReference type="NCBI Taxonomy" id="1284"/>
    <lineage>
        <taxon>Bacteria</taxon>
        <taxon>Bacillati</taxon>
        <taxon>Bacillota</taxon>
        <taxon>Bacilli</taxon>
        <taxon>Bacillales</taxon>
        <taxon>Staphylococcaceae</taxon>
        <taxon>Staphylococcus</taxon>
    </lineage>
</organism>
<keyword evidence="1 7" id="KW-1003">Cell membrane</keyword>
<evidence type="ECO:0000313" key="12">
    <source>
        <dbReference type="Proteomes" id="UP000285625"/>
    </source>
</evidence>
<evidence type="ECO:0000256" key="6">
    <source>
        <dbReference type="ARBA" id="ARBA00023306"/>
    </source>
</evidence>
<keyword evidence="5 7" id="KW-0472">Membrane</keyword>
<dbReference type="KEGG" id="shu:SHYC_08525"/>
<accession>A0A0A8HR54</accession>
<dbReference type="GO" id="GO:0043093">
    <property type="term" value="P:FtsZ-dependent cytokinesis"/>
    <property type="evidence" value="ECO:0007669"/>
    <property type="project" value="UniProtKB-UniRule"/>
</dbReference>
<feature type="compositionally biased region" description="Polar residues" evidence="10">
    <location>
        <begin position="27"/>
        <end position="36"/>
    </location>
</feature>
<keyword evidence="3 7" id="KW-0812">Transmembrane</keyword>
<dbReference type="GO" id="GO:0005886">
    <property type="term" value="C:plasma membrane"/>
    <property type="evidence" value="ECO:0007669"/>
    <property type="project" value="UniProtKB-SubCell"/>
</dbReference>
<dbReference type="NCBIfam" id="TIGR02209">
    <property type="entry name" value="ftsL_broad"/>
    <property type="match status" value="1"/>
</dbReference>
<dbReference type="InterPro" id="IPR011922">
    <property type="entry name" value="Cell_div_FtsL"/>
</dbReference>
<feature type="transmembrane region" description="Helical" evidence="7">
    <location>
        <begin position="52"/>
        <end position="71"/>
    </location>
</feature>
<evidence type="ECO:0000313" key="11">
    <source>
        <dbReference type="EMBL" id="RIO46498.1"/>
    </source>
</evidence>
<keyword evidence="4 7" id="KW-1133">Transmembrane helix</keyword>
<dbReference type="HOGENOM" id="CLU_157825_1_1_9"/>
<keyword evidence="9" id="KW-0175">Coiled coil</keyword>
<reference evidence="11 12" key="1">
    <citation type="journal article" date="2016" name="Front. Microbiol.">
        <title>Comprehensive Phylogenetic Analysis of Bovine Non-aureus Staphylococci Species Based on Whole-Genome Sequencing.</title>
        <authorList>
            <person name="Naushad S."/>
            <person name="Barkema H.W."/>
            <person name="Luby C."/>
            <person name="Condas L.A."/>
            <person name="Nobrega D.B."/>
            <person name="Carson D.A."/>
            <person name="De Buck J."/>
        </authorList>
    </citation>
    <scope>NUCLEOTIDE SEQUENCE [LARGE SCALE GENOMIC DNA]</scope>
    <source>
        <strain evidence="11 12">SNUC 5959</strain>
    </source>
</reference>
<dbReference type="HAMAP" id="MF_00910">
    <property type="entry name" value="FtsL"/>
    <property type="match status" value="1"/>
</dbReference>
<evidence type="ECO:0000256" key="4">
    <source>
        <dbReference type="ARBA" id="ARBA00022989"/>
    </source>
</evidence>
<dbReference type="STRING" id="1284.SHYC_08525"/>
<protein>
    <recommendedName>
        <fullName evidence="7 8">Cell division protein FtsL</fullName>
    </recommendedName>
</protein>
<comment type="similarity">
    <text evidence="7">Belongs to the FtsL family.</text>
</comment>
<keyword evidence="6 7" id="KW-0131">Cell cycle</keyword>
<dbReference type="EMBL" id="QXVO01000009">
    <property type="protein sequence ID" value="RIO46498.1"/>
    <property type="molecule type" value="Genomic_DNA"/>
</dbReference>
<dbReference type="Pfam" id="PF04977">
    <property type="entry name" value="DivIC"/>
    <property type="match status" value="1"/>
</dbReference>
<feature type="coiled-coil region" evidence="9">
    <location>
        <begin position="82"/>
        <end position="119"/>
    </location>
</feature>
<dbReference type="GO" id="GO:0032153">
    <property type="term" value="C:cell division site"/>
    <property type="evidence" value="ECO:0007669"/>
    <property type="project" value="UniProtKB-UniRule"/>
</dbReference>
<evidence type="ECO:0000256" key="9">
    <source>
        <dbReference type="SAM" id="Coils"/>
    </source>
</evidence>
<evidence type="ECO:0000256" key="2">
    <source>
        <dbReference type="ARBA" id="ARBA00022618"/>
    </source>
</evidence>
<dbReference type="Proteomes" id="UP000285625">
    <property type="component" value="Unassembled WGS sequence"/>
</dbReference>
<evidence type="ECO:0000256" key="10">
    <source>
        <dbReference type="SAM" id="MobiDB-lite"/>
    </source>
</evidence>
<comment type="function">
    <text evidence="7">Essential cell division protein.</text>
</comment>
<sequence>MAVERVYEPYHHADAQPQVRPNPQPQTRPHTKTRQSQVKKTVVVGLTRFEKMLYISLITIIAVLSIYMLSLKMDAYDTNGKIADLNQKIEKQTSQNSALEAETKQNASYKRIYDKAQQQGMSLKNDNVKVVRKNAETQN</sequence>
<evidence type="ECO:0000256" key="7">
    <source>
        <dbReference type="HAMAP-Rule" id="MF_00910"/>
    </source>
</evidence>
<dbReference type="AlphaFoldDB" id="A0A0A8HR54"/>